<evidence type="ECO:0000313" key="1">
    <source>
        <dbReference type="EMBL" id="DAE07567.1"/>
    </source>
</evidence>
<protein>
    <submittedName>
        <fullName evidence="1">Uncharacterized protein</fullName>
    </submittedName>
</protein>
<sequence length="215" mass="25270">MTEEHIYSLFLGINKYTPKELLSLWDKLKDDIRTNADKQQLIIRMCVERGLPRFFTTSASMGVLHPVIATMLEESPDGTTRYYESFYEHLARVQGLLCIFAMYPTYYTPEPDKPERYAKWEWTGNPANVTHLKRNKCFLTKVDATAAAKPEQETHLKDALRIGQAYYVPIPCETWYYREFKWEGDADDVRLFRRGLVYFSKDEAVARAKRMLRDD</sequence>
<accession>A0A8S5PK47</accession>
<dbReference type="EMBL" id="BK015452">
    <property type="protein sequence ID" value="DAE07567.1"/>
    <property type="molecule type" value="Genomic_DNA"/>
</dbReference>
<reference evidence="1" key="1">
    <citation type="journal article" date="2021" name="Proc. Natl. Acad. Sci. U.S.A.">
        <title>A Catalog of Tens of Thousands of Viruses from Human Metagenomes Reveals Hidden Associations with Chronic Diseases.</title>
        <authorList>
            <person name="Tisza M.J."/>
            <person name="Buck C.B."/>
        </authorList>
    </citation>
    <scope>NUCLEOTIDE SEQUENCE</scope>
    <source>
        <strain evidence="1">CtnCN2</strain>
    </source>
</reference>
<name>A0A8S5PK47_9CAUD</name>
<organism evidence="1">
    <name type="scientific">Podoviridae sp. ctnCN2</name>
    <dbReference type="NCBI Taxonomy" id="2825274"/>
    <lineage>
        <taxon>Viruses</taxon>
        <taxon>Duplodnaviria</taxon>
        <taxon>Heunggongvirae</taxon>
        <taxon>Uroviricota</taxon>
        <taxon>Caudoviricetes</taxon>
    </lineage>
</organism>
<proteinExistence type="predicted"/>